<gene>
    <name evidence="2" type="ORF">VNI00_009038</name>
</gene>
<feature type="compositionally biased region" description="Low complexity" evidence="1">
    <location>
        <begin position="47"/>
        <end position="58"/>
    </location>
</feature>
<comment type="caution">
    <text evidence="2">The sequence shown here is derived from an EMBL/GenBank/DDBJ whole genome shotgun (WGS) entry which is preliminary data.</text>
</comment>
<proteinExistence type="predicted"/>
<accession>A0AAW0CRE5</accession>
<evidence type="ECO:0000313" key="3">
    <source>
        <dbReference type="Proteomes" id="UP001383192"/>
    </source>
</evidence>
<name>A0AAW0CRE5_9AGAR</name>
<dbReference type="EMBL" id="JAYKXP010000032">
    <property type="protein sequence ID" value="KAK7041749.1"/>
    <property type="molecule type" value="Genomic_DNA"/>
</dbReference>
<evidence type="ECO:0000313" key="2">
    <source>
        <dbReference type="EMBL" id="KAK7041749.1"/>
    </source>
</evidence>
<protein>
    <submittedName>
        <fullName evidence="2">Uncharacterized protein</fullName>
    </submittedName>
</protein>
<keyword evidence="3" id="KW-1185">Reference proteome</keyword>
<dbReference type="AlphaFoldDB" id="A0AAW0CRE5"/>
<feature type="region of interest" description="Disordered" evidence="1">
    <location>
        <begin position="1"/>
        <end position="82"/>
    </location>
</feature>
<feature type="region of interest" description="Disordered" evidence="1">
    <location>
        <begin position="98"/>
        <end position="279"/>
    </location>
</feature>
<feature type="compositionally biased region" description="Low complexity" evidence="1">
    <location>
        <begin position="165"/>
        <end position="191"/>
    </location>
</feature>
<organism evidence="2 3">
    <name type="scientific">Paramarasmius palmivorus</name>
    <dbReference type="NCBI Taxonomy" id="297713"/>
    <lineage>
        <taxon>Eukaryota</taxon>
        <taxon>Fungi</taxon>
        <taxon>Dikarya</taxon>
        <taxon>Basidiomycota</taxon>
        <taxon>Agaricomycotina</taxon>
        <taxon>Agaricomycetes</taxon>
        <taxon>Agaricomycetidae</taxon>
        <taxon>Agaricales</taxon>
        <taxon>Marasmiineae</taxon>
        <taxon>Marasmiaceae</taxon>
        <taxon>Paramarasmius</taxon>
    </lineage>
</organism>
<evidence type="ECO:0000256" key="1">
    <source>
        <dbReference type="SAM" id="MobiDB-lite"/>
    </source>
</evidence>
<reference evidence="2 3" key="1">
    <citation type="submission" date="2024-01" db="EMBL/GenBank/DDBJ databases">
        <title>A draft genome for a cacao thread blight-causing isolate of Paramarasmius palmivorus.</title>
        <authorList>
            <person name="Baruah I.K."/>
            <person name="Bukari Y."/>
            <person name="Amoako-Attah I."/>
            <person name="Meinhardt L.W."/>
            <person name="Bailey B.A."/>
            <person name="Cohen S.P."/>
        </authorList>
    </citation>
    <scope>NUCLEOTIDE SEQUENCE [LARGE SCALE GENOMIC DNA]</scope>
    <source>
        <strain evidence="2 3">GH-12</strain>
    </source>
</reference>
<feature type="compositionally biased region" description="Low complexity" evidence="1">
    <location>
        <begin position="255"/>
        <end position="270"/>
    </location>
</feature>
<dbReference type="Proteomes" id="UP001383192">
    <property type="component" value="Unassembled WGS sequence"/>
</dbReference>
<sequence>MAPDLYKHKHPNPKLHSSARNSQIKLPKPYRPHKFLGTSHQPPAPAPVDVRVDSSFFSSRRETKKLKASKQPHETSQTPVEEWRTCWHHMAVAQIQEARKYPWNRPAQGPAPADKGESNAKQRAPAPKKPRVAYPSPSLPTLAFKPLPTGISYRKCSKGGSVATESGSENEGESSFGSHGAEDLSSISSHSNHSDEHSTVISEISLPSDDPREFPVADPHVTSPAVSTISLPDDPHTESVAESVEPSPIKPASPVPTISTPHPSSSTMPPRMKRKSIFL</sequence>